<dbReference type="NCBIfam" id="TIGR03988">
    <property type="entry name" value="antisig_RsrA"/>
    <property type="match status" value="1"/>
</dbReference>
<feature type="domain" description="Putative zinc-finger" evidence="1">
    <location>
        <begin position="11"/>
        <end position="44"/>
    </location>
</feature>
<sequence>MSGGEPHDVDCREVLSEVYFYLDAECADARRDIIKKHLSECSPCLAEYGIEQDVRALVHRCCSNEVAPDEVKARLRAKLAILTSPEQLDRPSG</sequence>
<dbReference type="EMBL" id="VLLL01000006">
    <property type="protein sequence ID" value="TWJ13021.1"/>
    <property type="molecule type" value="Genomic_DNA"/>
</dbReference>
<keyword evidence="3" id="KW-1185">Reference proteome</keyword>
<protein>
    <submittedName>
        <fullName evidence="2">Mycothiol system anti-sigma-R factor</fullName>
    </submittedName>
</protein>
<evidence type="ECO:0000313" key="2">
    <source>
        <dbReference type="EMBL" id="TWJ13021.1"/>
    </source>
</evidence>
<accession>A0A562V545</accession>
<dbReference type="InterPro" id="IPR024020">
    <property type="entry name" value="Anit_sigma_mycothiol_RsrA"/>
</dbReference>
<dbReference type="RefSeq" id="WP_147140590.1">
    <property type="nucleotide sequence ID" value="NZ_BAABIJ010000002.1"/>
</dbReference>
<dbReference type="Pfam" id="PF13490">
    <property type="entry name" value="zf-HC2"/>
    <property type="match status" value="1"/>
</dbReference>
<comment type="caution">
    <text evidence="2">The sequence shown here is derived from an EMBL/GenBank/DDBJ whole genome shotgun (WGS) entry which is preliminary data.</text>
</comment>
<name>A0A562V545_9ACTN</name>
<dbReference type="AlphaFoldDB" id="A0A562V545"/>
<evidence type="ECO:0000259" key="1">
    <source>
        <dbReference type="Pfam" id="PF13490"/>
    </source>
</evidence>
<gene>
    <name evidence="2" type="ORF">LX16_3789</name>
</gene>
<reference evidence="2 3" key="1">
    <citation type="journal article" date="2013" name="Stand. Genomic Sci.">
        <title>Genomic Encyclopedia of Type Strains, Phase I: The one thousand microbial genomes (KMG-I) project.</title>
        <authorList>
            <person name="Kyrpides N.C."/>
            <person name="Woyke T."/>
            <person name="Eisen J.A."/>
            <person name="Garrity G."/>
            <person name="Lilburn T.G."/>
            <person name="Beck B.J."/>
            <person name="Whitman W.B."/>
            <person name="Hugenholtz P."/>
            <person name="Klenk H.P."/>
        </authorList>
    </citation>
    <scope>NUCLEOTIDE SEQUENCE [LARGE SCALE GENOMIC DNA]</scope>
    <source>
        <strain evidence="2 3">DSM 45044</strain>
    </source>
</reference>
<evidence type="ECO:0000313" key="3">
    <source>
        <dbReference type="Proteomes" id="UP000321617"/>
    </source>
</evidence>
<dbReference type="InterPro" id="IPR027383">
    <property type="entry name" value="Znf_put"/>
</dbReference>
<organism evidence="2 3">
    <name type="scientific">Stackebrandtia albiflava</name>
    <dbReference type="NCBI Taxonomy" id="406432"/>
    <lineage>
        <taxon>Bacteria</taxon>
        <taxon>Bacillati</taxon>
        <taxon>Actinomycetota</taxon>
        <taxon>Actinomycetes</taxon>
        <taxon>Glycomycetales</taxon>
        <taxon>Glycomycetaceae</taxon>
        <taxon>Stackebrandtia</taxon>
    </lineage>
</organism>
<proteinExistence type="predicted"/>
<dbReference type="OrthoDB" id="3267840at2"/>
<dbReference type="Proteomes" id="UP000321617">
    <property type="component" value="Unassembled WGS sequence"/>
</dbReference>